<dbReference type="Proteomes" id="UP000053923">
    <property type="component" value="Unassembled WGS sequence"/>
</dbReference>
<feature type="domain" description="YCII-related" evidence="2">
    <location>
        <begin position="12"/>
        <end position="81"/>
    </location>
</feature>
<comment type="caution">
    <text evidence="3">The sequence shown here is derived from an EMBL/GenBank/DDBJ whole genome shotgun (WGS) entry which is preliminary data.</text>
</comment>
<dbReference type="SUPFAM" id="SSF54909">
    <property type="entry name" value="Dimeric alpha+beta barrel"/>
    <property type="match status" value="1"/>
</dbReference>
<evidence type="ECO:0000313" key="3">
    <source>
        <dbReference type="EMBL" id="KUL32184.1"/>
    </source>
</evidence>
<reference evidence="4" key="1">
    <citation type="submission" date="2015-10" db="EMBL/GenBank/DDBJ databases">
        <authorList>
            <person name="Ju K.-S."/>
            <person name="Doroghazi J.R."/>
            <person name="Metcalf W.W."/>
        </authorList>
    </citation>
    <scope>NUCLEOTIDE SEQUENCE [LARGE SCALE GENOMIC DNA]</scope>
    <source>
        <strain evidence="4">NRRL 3151</strain>
    </source>
</reference>
<evidence type="ECO:0000259" key="2">
    <source>
        <dbReference type="Pfam" id="PF03795"/>
    </source>
</evidence>
<evidence type="ECO:0000256" key="1">
    <source>
        <dbReference type="ARBA" id="ARBA00007689"/>
    </source>
</evidence>
<keyword evidence="4" id="KW-1185">Reference proteome</keyword>
<comment type="similarity">
    <text evidence="1">Belongs to the YciI family.</text>
</comment>
<dbReference type="Gene3D" id="3.30.70.1060">
    <property type="entry name" value="Dimeric alpha+beta barrel"/>
    <property type="match status" value="1"/>
</dbReference>
<dbReference type="AlphaFoldDB" id="A0A117MRR7"/>
<accession>A0A117MRR7</accession>
<dbReference type="InterPro" id="IPR005545">
    <property type="entry name" value="YCII"/>
</dbReference>
<sequence length="86" mass="9787">MWIVELSFTDAPERLAARPAHREKLTDLHEKGVVRMAGPLADDSGAVLVFDVPDRAALDQLLAEDPYFSTKGVRVERLREWQPFIR</sequence>
<dbReference type="InterPro" id="IPR011008">
    <property type="entry name" value="Dimeric_a/b-barrel"/>
</dbReference>
<organism evidence="3 4">
    <name type="scientific">Streptomyces regalis</name>
    <dbReference type="NCBI Taxonomy" id="68262"/>
    <lineage>
        <taxon>Bacteria</taxon>
        <taxon>Bacillati</taxon>
        <taxon>Actinomycetota</taxon>
        <taxon>Actinomycetes</taxon>
        <taxon>Kitasatosporales</taxon>
        <taxon>Streptomycetaceae</taxon>
        <taxon>Streptomyces</taxon>
    </lineage>
</organism>
<gene>
    <name evidence="3" type="ORF">ADL12_23640</name>
</gene>
<dbReference type="Pfam" id="PF03795">
    <property type="entry name" value="YCII"/>
    <property type="match status" value="1"/>
</dbReference>
<dbReference type="RefSeq" id="WP_062704854.1">
    <property type="nucleotide sequence ID" value="NZ_LLZG01000231.1"/>
</dbReference>
<protein>
    <recommendedName>
        <fullName evidence="2">YCII-related domain-containing protein</fullName>
    </recommendedName>
</protein>
<name>A0A117MRR7_9ACTN</name>
<dbReference type="OrthoDB" id="8968203at2"/>
<proteinExistence type="inferred from homology"/>
<evidence type="ECO:0000313" key="4">
    <source>
        <dbReference type="Proteomes" id="UP000053923"/>
    </source>
</evidence>
<dbReference type="EMBL" id="LLZG01000231">
    <property type="protein sequence ID" value="KUL32184.1"/>
    <property type="molecule type" value="Genomic_DNA"/>
</dbReference>